<evidence type="ECO:0000313" key="2">
    <source>
        <dbReference type="EMBL" id="GHE84492.1"/>
    </source>
</evidence>
<reference evidence="3" key="1">
    <citation type="journal article" date="2019" name="Int. J. Syst. Evol. Microbiol.">
        <title>The Global Catalogue of Microorganisms (GCM) 10K type strain sequencing project: providing services to taxonomists for standard genome sequencing and annotation.</title>
        <authorList>
            <consortium name="The Broad Institute Genomics Platform"/>
            <consortium name="The Broad Institute Genome Sequencing Center for Infectious Disease"/>
            <person name="Wu L."/>
            <person name="Ma J."/>
        </authorList>
    </citation>
    <scope>NUCLEOTIDE SEQUENCE [LARGE SCALE GENOMIC DNA]</scope>
    <source>
        <strain evidence="3">CGMCC 1.15922</strain>
    </source>
</reference>
<accession>A0ABQ3IH92</accession>
<name>A0ABQ3IH92_9GAMM</name>
<comment type="caution">
    <text evidence="2">The sequence shown here is derived from an EMBL/GenBank/DDBJ whole genome shotgun (WGS) entry which is preliminary data.</text>
</comment>
<evidence type="ECO:0008006" key="4">
    <source>
        <dbReference type="Google" id="ProtNLM"/>
    </source>
</evidence>
<dbReference type="EMBL" id="BNAH01000004">
    <property type="protein sequence ID" value="GHE84492.1"/>
    <property type="molecule type" value="Genomic_DNA"/>
</dbReference>
<feature type="chain" id="PRO_5047518843" description="SGNH/GDSL hydrolase family protein" evidence="1">
    <location>
        <begin position="23"/>
        <end position="265"/>
    </location>
</feature>
<protein>
    <recommendedName>
        <fullName evidence="4">SGNH/GDSL hydrolase family protein</fullName>
    </recommendedName>
</protein>
<keyword evidence="1" id="KW-0732">Signal</keyword>
<sequence>MRTVYYFIILFYLSGCSGSADNATKIAVEDKSNEEISSTNLAIPDNRFSNTYEVVLFGNSHISGLDSLISSLIKVGSPFATVNVVSAGGGFLDNPNTQSTRETLLDNQAWTHVILQGQKYSESGSYTYPTAPTKLWIAKAKENNITPILFPEHPRKDNKEEAMRVHQIHTGISASQRACVAPIGLAWDSVLAIDTQLQLHSSDGNHASLLGKLLTSYIFYEIITGEPADLLPYIDNIDIDEPSQQLLKQFASETIQSNQPCIFDA</sequence>
<evidence type="ECO:0000256" key="1">
    <source>
        <dbReference type="SAM" id="SignalP"/>
    </source>
</evidence>
<gene>
    <name evidence="2" type="ORF">GCM10011501_11520</name>
</gene>
<proteinExistence type="predicted"/>
<dbReference type="Gene3D" id="3.40.50.1110">
    <property type="entry name" value="SGNH hydrolase"/>
    <property type="match status" value="1"/>
</dbReference>
<organism evidence="2 3">
    <name type="scientific">Thalassotalea profundi</name>
    <dbReference type="NCBI Taxonomy" id="2036687"/>
    <lineage>
        <taxon>Bacteria</taxon>
        <taxon>Pseudomonadati</taxon>
        <taxon>Pseudomonadota</taxon>
        <taxon>Gammaproteobacteria</taxon>
        <taxon>Alteromonadales</taxon>
        <taxon>Colwelliaceae</taxon>
        <taxon>Thalassotalea</taxon>
    </lineage>
</organism>
<dbReference type="RefSeq" id="WP_189377242.1">
    <property type="nucleotide sequence ID" value="NZ_BNAH01000004.1"/>
</dbReference>
<feature type="signal peptide" evidence="1">
    <location>
        <begin position="1"/>
        <end position="22"/>
    </location>
</feature>
<evidence type="ECO:0000313" key="3">
    <source>
        <dbReference type="Proteomes" id="UP000626370"/>
    </source>
</evidence>
<dbReference type="Proteomes" id="UP000626370">
    <property type="component" value="Unassembled WGS sequence"/>
</dbReference>
<dbReference type="InterPro" id="IPR036514">
    <property type="entry name" value="SGNH_hydro_sf"/>
</dbReference>
<keyword evidence="3" id="KW-1185">Reference proteome</keyword>